<feature type="domain" description="Endonuclease/exonuclease/phosphatase" evidence="2">
    <location>
        <begin position="42"/>
        <end position="326"/>
    </location>
</feature>
<dbReference type="EMBL" id="HBIJ01010664">
    <property type="protein sequence ID" value="CAE0366577.1"/>
    <property type="molecule type" value="Transcribed_RNA"/>
</dbReference>
<reference evidence="4" key="1">
    <citation type="submission" date="2021-01" db="EMBL/GenBank/DDBJ databases">
        <authorList>
            <person name="Corre E."/>
            <person name="Pelletier E."/>
            <person name="Niang G."/>
            <person name="Scheremetjew M."/>
            <person name="Finn R."/>
            <person name="Kale V."/>
            <person name="Holt S."/>
            <person name="Cochrane G."/>
            <person name="Meng A."/>
            <person name="Brown T."/>
            <person name="Cohen L."/>
        </authorList>
    </citation>
    <scope>NUCLEOTIDE SEQUENCE</scope>
    <source>
        <strain evidence="4">CCMP1510</strain>
    </source>
</reference>
<dbReference type="InterPro" id="IPR051916">
    <property type="entry name" value="GPI-anchor_lipid_remodeler"/>
</dbReference>
<organism evidence="4">
    <name type="scientific">Aureoumbra lagunensis</name>
    <dbReference type="NCBI Taxonomy" id="44058"/>
    <lineage>
        <taxon>Eukaryota</taxon>
        <taxon>Sar</taxon>
        <taxon>Stramenopiles</taxon>
        <taxon>Ochrophyta</taxon>
        <taxon>Pelagophyceae</taxon>
        <taxon>Pelagomonadales</taxon>
        <taxon>Aureoumbra</taxon>
    </lineage>
</organism>
<dbReference type="InterPro" id="IPR036691">
    <property type="entry name" value="Endo/exonu/phosph_ase_sf"/>
</dbReference>
<dbReference type="PANTHER" id="PTHR14859:SF0">
    <property type="entry name" value="ENDONUCLEASE_EXONUCLEASE_PHOSPHATASE FAMILY PROTEIN, EXPRESSED"/>
    <property type="match status" value="1"/>
</dbReference>
<evidence type="ECO:0000256" key="1">
    <source>
        <dbReference type="SAM" id="SignalP"/>
    </source>
</evidence>
<dbReference type="GO" id="GO:0016020">
    <property type="term" value="C:membrane"/>
    <property type="evidence" value="ECO:0007669"/>
    <property type="project" value="GOC"/>
</dbReference>
<dbReference type="Gene3D" id="3.60.10.10">
    <property type="entry name" value="Endonuclease/exonuclease/phosphatase"/>
    <property type="match status" value="1"/>
</dbReference>
<gene>
    <name evidence="3" type="ORF">ALAG00032_LOCUS7324</name>
    <name evidence="4" type="ORF">ALAG00032_LOCUS7325</name>
</gene>
<dbReference type="EMBL" id="HBIJ01010665">
    <property type="protein sequence ID" value="CAE0366578.1"/>
    <property type="molecule type" value="Transcribed_RNA"/>
</dbReference>
<accession>A0A6S8CBA3</accession>
<keyword evidence="1" id="KW-0732">Signal</keyword>
<name>A0A6S8CBA3_9STRA</name>
<evidence type="ECO:0000313" key="4">
    <source>
        <dbReference type="EMBL" id="CAE0366578.1"/>
    </source>
</evidence>
<proteinExistence type="predicted"/>
<dbReference type="GO" id="GO:0003824">
    <property type="term" value="F:catalytic activity"/>
    <property type="evidence" value="ECO:0007669"/>
    <property type="project" value="InterPro"/>
</dbReference>
<dbReference type="GO" id="GO:0006506">
    <property type="term" value="P:GPI anchor biosynthetic process"/>
    <property type="evidence" value="ECO:0007669"/>
    <property type="project" value="TreeGrafter"/>
</dbReference>
<sequence length="336" mass="38430">MIAFQKIILFSFVIIHHLALQKVRVVQWNIHAWRDSEHRDNYEELATLLEELEPDILLLNEVLHPFAPDEEKEKGDAYFAIVKAGKGRGLEVEPCLSTGTKSPYLDRLAKRLKLNEVYFAEAESDHCFFGKLPFGSALCSRFPLKNSGQILMQSTSADLTLGSQARDFVENRGAVWGTVCIHNAHEFIFATAHLDHKSEELREKQMLTCLNALPANVPILLAGDFNTFQRSDHSHHQWSKILSFYASRGWPQPSENSLVLDLLRQRKWTDVATLFNSSFSCREPTCWTHCPLFRIDHAWLSSDCFARNTKLQLNAYKVYNNSASDHFPIVLDLTLL</sequence>
<feature type="signal peptide" evidence="1">
    <location>
        <begin position="1"/>
        <end position="21"/>
    </location>
</feature>
<feature type="chain" id="PRO_5035584447" description="Endonuclease/exonuclease/phosphatase domain-containing protein" evidence="1">
    <location>
        <begin position="22"/>
        <end position="336"/>
    </location>
</feature>
<dbReference type="PANTHER" id="PTHR14859">
    <property type="entry name" value="CALCOFLUOR WHITE HYPERSENSITIVE PROTEIN PRECURSOR"/>
    <property type="match status" value="1"/>
</dbReference>
<dbReference type="SUPFAM" id="SSF56219">
    <property type="entry name" value="DNase I-like"/>
    <property type="match status" value="1"/>
</dbReference>
<dbReference type="GO" id="GO:0005783">
    <property type="term" value="C:endoplasmic reticulum"/>
    <property type="evidence" value="ECO:0007669"/>
    <property type="project" value="TreeGrafter"/>
</dbReference>
<evidence type="ECO:0000259" key="2">
    <source>
        <dbReference type="Pfam" id="PF03372"/>
    </source>
</evidence>
<dbReference type="Pfam" id="PF03372">
    <property type="entry name" value="Exo_endo_phos"/>
    <property type="match status" value="1"/>
</dbReference>
<dbReference type="AlphaFoldDB" id="A0A6S8CBA3"/>
<dbReference type="InterPro" id="IPR005135">
    <property type="entry name" value="Endo/exonuclease/phosphatase"/>
</dbReference>
<protein>
    <recommendedName>
        <fullName evidence="2">Endonuclease/exonuclease/phosphatase domain-containing protein</fullName>
    </recommendedName>
</protein>
<evidence type="ECO:0000313" key="3">
    <source>
        <dbReference type="EMBL" id="CAE0366577.1"/>
    </source>
</evidence>